<dbReference type="OrthoDB" id="4565836at2"/>
<organism evidence="2 3">
    <name type="scientific">Nocardia nova SH22a</name>
    <dbReference type="NCBI Taxonomy" id="1415166"/>
    <lineage>
        <taxon>Bacteria</taxon>
        <taxon>Bacillati</taxon>
        <taxon>Actinomycetota</taxon>
        <taxon>Actinomycetes</taxon>
        <taxon>Mycobacteriales</taxon>
        <taxon>Nocardiaceae</taxon>
        <taxon>Nocardia</taxon>
    </lineage>
</organism>
<keyword evidence="3" id="KW-1185">Reference proteome</keyword>
<dbReference type="EMBL" id="CP006850">
    <property type="protein sequence ID" value="AHH16596.1"/>
    <property type="molecule type" value="Genomic_DNA"/>
</dbReference>
<feature type="compositionally biased region" description="Basic and acidic residues" evidence="1">
    <location>
        <begin position="14"/>
        <end position="34"/>
    </location>
</feature>
<evidence type="ECO:0000256" key="1">
    <source>
        <dbReference type="SAM" id="MobiDB-lite"/>
    </source>
</evidence>
<dbReference type="KEGG" id="nno:NONO_c17960"/>
<dbReference type="HOGENOM" id="CLU_1271211_0_0_11"/>
<name>W5TH78_9NOCA</name>
<dbReference type="eggNOG" id="ENOG5031EAQ">
    <property type="taxonomic scope" value="Bacteria"/>
</dbReference>
<dbReference type="AlphaFoldDB" id="W5TH78"/>
<accession>W5TH78</accession>
<proteinExistence type="predicted"/>
<reference evidence="2 3" key="1">
    <citation type="journal article" date="2014" name="Appl. Environ. Microbiol.">
        <title>Insights into the Microbial Degradation of Rubber and Gutta-Percha by Analysis of the Complete Genome of Nocardia nova SH22a.</title>
        <authorList>
            <person name="Luo Q."/>
            <person name="Hiessl S."/>
            <person name="Poehlein A."/>
            <person name="Daniel R."/>
            <person name="Steinbuchel A."/>
        </authorList>
    </citation>
    <scope>NUCLEOTIDE SEQUENCE [LARGE SCALE GENOMIC DNA]</scope>
    <source>
        <strain evidence="2">SH22a</strain>
    </source>
</reference>
<dbReference type="PATRIC" id="fig|1415166.3.peg.1819"/>
<sequence>MTDTPGDGEIVEEIVTKAGRDKAATDQREQEYRDLGNGMRVTPKMIAFMEAVRNGRLPDVGDVPQVDPNVVALAEELHVVHLDEWYNPAGRKLADPTVLSLPQSPRLAEYLHRRGWRKHPELEEVQWRPTPGGMPNPHDLGLHVYRDADGNFPDPDPEAFYDIADIKVEQADNGSWQASHPRGLGFVGNTKSEAYAGLVERLRAKITEARAQQDGTA</sequence>
<evidence type="ECO:0000313" key="3">
    <source>
        <dbReference type="Proteomes" id="UP000019150"/>
    </source>
</evidence>
<feature type="region of interest" description="Disordered" evidence="1">
    <location>
        <begin position="1"/>
        <end position="36"/>
    </location>
</feature>
<dbReference type="RefSeq" id="WP_025348100.1">
    <property type="nucleotide sequence ID" value="NZ_CP006850.1"/>
</dbReference>
<evidence type="ECO:0000313" key="2">
    <source>
        <dbReference type="EMBL" id="AHH16596.1"/>
    </source>
</evidence>
<gene>
    <name evidence="2" type="ORF">NONO_c17960</name>
</gene>
<protein>
    <submittedName>
        <fullName evidence="2">Uncharacterized protein</fullName>
    </submittedName>
</protein>
<dbReference type="Proteomes" id="UP000019150">
    <property type="component" value="Chromosome"/>
</dbReference>
<dbReference type="STRING" id="1415166.NONO_c17960"/>